<feature type="transmembrane region" description="Helical" evidence="9">
    <location>
        <begin position="1125"/>
        <end position="1148"/>
    </location>
</feature>
<keyword evidence="6 9" id="KW-0472">Membrane</keyword>
<dbReference type="GO" id="GO:0015276">
    <property type="term" value="F:ligand-gated monoatomic ion channel activity"/>
    <property type="evidence" value="ECO:0007669"/>
    <property type="project" value="InterPro"/>
</dbReference>
<dbReference type="Pfam" id="PF00060">
    <property type="entry name" value="Lig_chan"/>
    <property type="match status" value="1"/>
</dbReference>
<evidence type="ECO:0000313" key="12">
    <source>
        <dbReference type="Proteomes" id="UP000786811"/>
    </source>
</evidence>
<organism evidence="11 12">
    <name type="scientific">Cotesia congregata</name>
    <name type="common">Parasitoid wasp</name>
    <name type="synonym">Apanteles congregatus</name>
    <dbReference type="NCBI Taxonomy" id="51543"/>
    <lineage>
        <taxon>Eukaryota</taxon>
        <taxon>Metazoa</taxon>
        <taxon>Ecdysozoa</taxon>
        <taxon>Arthropoda</taxon>
        <taxon>Hexapoda</taxon>
        <taxon>Insecta</taxon>
        <taxon>Pterygota</taxon>
        <taxon>Neoptera</taxon>
        <taxon>Endopterygota</taxon>
        <taxon>Hymenoptera</taxon>
        <taxon>Apocrita</taxon>
        <taxon>Ichneumonoidea</taxon>
        <taxon>Braconidae</taxon>
        <taxon>Microgastrinae</taxon>
        <taxon>Cotesia</taxon>
    </lineage>
</organism>
<evidence type="ECO:0000259" key="10">
    <source>
        <dbReference type="Pfam" id="PF00060"/>
    </source>
</evidence>
<feature type="transmembrane region" description="Helical" evidence="9">
    <location>
        <begin position="353"/>
        <end position="374"/>
    </location>
</feature>
<evidence type="ECO:0000256" key="2">
    <source>
        <dbReference type="ARBA" id="ARBA00008685"/>
    </source>
</evidence>
<protein>
    <recommendedName>
        <fullName evidence="10">Ionotropic glutamate receptor C-terminal domain-containing protein</fullName>
    </recommendedName>
</protein>
<evidence type="ECO:0000256" key="8">
    <source>
        <dbReference type="ARBA" id="ARBA00023180"/>
    </source>
</evidence>
<keyword evidence="5 9" id="KW-1133">Transmembrane helix</keyword>
<dbReference type="OrthoDB" id="7679028at2759"/>
<evidence type="ECO:0000256" key="1">
    <source>
        <dbReference type="ARBA" id="ARBA00004651"/>
    </source>
</evidence>
<dbReference type="AlphaFoldDB" id="A0A8J2H5N7"/>
<comment type="subcellular location">
    <subcellularLocation>
        <location evidence="1">Cell membrane</location>
        <topology evidence="1">Multi-pass membrane protein</topology>
    </subcellularLocation>
</comment>
<keyword evidence="4 9" id="KW-0812">Transmembrane</keyword>
<comment type="caution">
    <text evidence="11">The sequence shown here is derived from an EMBL/GenBank/DDBJ whole genome shotgun (WGS) entry which is preliminary data.</text>
</comment>
<evidence type="ECO:0000256" key="3">
    <source>
        <dbReference type="ARBA" id="ARBA00022475"/>
    </source>
</evidence>
<feature type="transmembrane region" description="Helical" evidence="9">
    <location>
        <begin position="951"/>
        <end position="972"/>
    </location>
</feature>
<feature type="transmembrane region" description="Helical" evidence="9">
    <location>
        <begin position="893"/>
        <end position="914"/>
    </location>
</feature>
<dbReference type="InterPro" id="IPR001320">
    <property type="entry name" value="Iontro_rcpt_C"/>
</dbReference>
<dbReference type="PANTHER" id="PTHR42643">
    <property type="entry name" value="IONOTROPIC RECEPTOR 20A-RELATED"/>
    <property type="match status" value="1"/>
</dbReference>
<sequence length="1179" mass="138583">MLIQNFVIGEILLPPHDDDDNDVTLFNNMMRDLSNNCRKEFGTIGIWGNQPSFLKDGEMDVVLSNDDWPHKISLPHIKSFEIFIDDLFHDFPFIRTRKSGDRRELIILFVFDRSGYYWKHKLNDLIPNIAGEDYTMQNTLLYYCYVTNEGKIEILTTTSYTDSAPANWVKVQDIFVNIYFWDLHFRIYKTMYSSSDNTTDLEFCKNIFFDRTEHLFGYTINIGYVFPVNDTDNFDVKPKESVNQLINKNTPTNEIVELLGEEYGNYSQWFMKSLNISLNITIDFSRSSDEENIGITLRFNLLKQYIVLQPLPQSIFNGDYDSICISYPIQYFHDVIVTPNRSLMSPLEKMFEFYGWMTIIATIIILSSTFLRLYDSDFIADGLLMDKLVTIDSLRDDWLTDWFMGDNRTALIDYEEKLNPLILKYNFYKSKSYLKFDFSTLVMRGNWGLRERVNKVIMRWTESHILTRWHENNNQPIRRKFEIIQDRAENYYRPVEFGDLSFAFILLAFRLLFGVLCFVIELFYKISLAVCNNKQPIKIYLLTVSRTFEMRAIIAIVFIQNFVIGQIQVPQQDDMDWFINMMKDLLHNCGTGFGTIGLFNNDRIFLADNEADIVLLNDSNVLLKPPTRGIKFFVIVLDDLNPTMPEELLNKTFPLLAIETMFVFDNRKFNEDSTITTIISSFLWFQKQFENFKAFYCIVRSRILGIITVNAFANFAPPFWSKIGDYPYKDNGVSQLWTVFEAHYDTKTKLDYGSKLCENLLFDRTKILNGYTIKVSVYVPKRLLISKRKYTKDSNITEMGNRMGKLQAKTIGVFTKYLNISMLTVFNSWNHSANDIYPMLIDRRLELSLVPALPEKKLAGLIFYLSYPLKYFYDEIITHNRGFASPLEKMFEYYGWLIIVATIIIFLMTFTVIYRSNSENSSKLSFSIFECLRLMINNSLYTRMDTIKIRIFFSVIFLYFLIIQATFSGHLATFLTKPVYRKNVETLEDLKDPHYTRIYARIGSESYITDPVLLNKTVFESESKFRKYISDKSVAYISKSHNSDNEKARYKMHTPKNPLIVYCSTLIMRHNWPLRHRVNNLIMALMQSGIKDLWDKEKSDSNRPIIEFFTGKKEKYPRPIEMRDIIFAFYLLGLGLFSAVICFTTELLTKNFSALKIQLLQDLRTIKQYIIINVRRKTR</sequence>
<evidence type="ECO:0000313" key="11">
    <source>
        <dbReference type="EMBL" id="CAG5075141.1"/>
    </source>
</evidence>
<dbReference type="GO" id="GO:0050906">
    <property type="term" value="P:detection of stimulus involved in sensory perception"/>
    <property type="evidence" value="ECO:0007669"/>
    <property type="project" value="UniProtKB-ARBA"/>
</dbReference>
<evidence type="ECO:0000256" key="5">
    <source>
        <dbReference type="ARBA" id="ARBA00022989"/>
    </source>
</evidence>
<reference evidence="11" key="1">
    <citation type="submission" date="2021-04" db="EMBL/GenBank/DDBJ databases">
        <authorList>
            <person name="Chebbi M.A.C M."/>
        </authorList>
    </citation>
    <scope>NUCLEOTIDE SEQUENCE</scope>
</reference>
<evidence type="ECO:0000256" key="4">
    <source>
        <dbReference type="ARBA" id="ARBA00022692"/>
    </source>
</evidence>
<keyword evidence="7" id="KW-0675">Receptor</keyword>
<dbReference type="InterPro" id="IPR052192">
    <property type="entry name" value="Insect_Ionotropic_Sensory_Rcpt"/>
</dbReference>
<gene>
    <name evidence="11" type="ORF">HICCMSTLAB_LOCUS1296</name>
</gene>
<comment type="similarity">
    <text evidence="2">Belongs to the glutamate-gated ion channel (TC 1.A.10.1) family.</text>
</comment>
<dbReference type="Proteomes" id="UP000786811">
    <property type="component" value="Unassembled WGS sequence"/>
</dbReference>
<keyword evidence="12" id="KW-1185">Reference proteome</keyword>
<proteinExistence type="inferred from homology"/>
<accession>A0A8J2H5N7</accession>
<dbReference type="Gene3D" id="1.10.287.70">
    <property type="match status" value="1"/>
</dbReference>
<dbReference type="EMBL" id="CAJNRD030001116">
    <property type="protein sequence ID" value="CAG5075141.1"/>
    <property type="molecule type" value="Genomic_DNA"/>
</dbReference>
<keyword evidence="8" id="KW-0325">Glycoprotein</keyword>
<evidence type="ECO:0000256" key="9">
    <source>
        <dbReference type="SAM" id="Phobius"/>
    </source>
</evidence>
<dbReference type="PANTHER" id="PTHR42643:SF30">
    <property type="entry name" value="IONOTROPIC RECEPTOR 40A-RELATED"/>
    <property type="match status" value="1"/>
</dbReference>
<evidence type="ECO:0000256" key="6">
    <source>
        <dbReference type="ARBA" id="ARBA00023136"/>
    </source>
</evidence>
<feature type="transmembrane region" description="Helical" evidence="9">
    <location>
        <begin position="500"/>
        <end position="524"/>
    </location>
</feature>
<name>A0A8J2H5N7_COTCN</name>
<evidence type="ECO:0000256" key="7">
    <source>
        <dbReference type="ARBA" id="ARBA00023170"/>
    </source>
</evidence>
<keyword evidence="3" id="KW-1003">Cell membrane</keyword>
<dbReference type="GO" id="GO:0005886">
    <property type="term" value="C:plasma membrane"/>
    <property type="evidence" value="ECO:0007669"/>
    <property type="project" value="UniProtKB-SubCell"/>
</dbReference>
<feature type="domain" description="Ionotropic glutamate receptor C-terminal" evidence="10">
    <location>
        <begin position="897"/>
        <end position="1060"/>
    </location>
</feature>